<reference evidence="3 4" key="1">
    <citation type="submission" date="2020-08" db="EMBL/GenBank/DDBJ databases">
        <title>Whole-Genome Sequence of French Clinical Streptomyces mexicanus Strain Q0842.</title>
        <authorList>
            <person name="Boxberger M."/>
            <person name="La Scola B."/>
        </authorList>
    </citation>
    <scope>NUCLEOTIDE SEQUENCE [LARGE SCALE GENOMIC DNA]</scope>
    <source>
        <strain evidence="3 4">Marseille-Q0842</strain>
    </source>
</reference>
<sequence>MTSWTRRRRAALAVGVLLPLCAAGCGTSGGQDPGARAQPTASAGRLIDHTDEQGRPYREVDAAGAPGIGVEVRPDTGGDWDVRLRVRRFRFSPAGTAARARAGRGLAHLLVDGRLVGRLRTTEYHLPARLVPRGTHHVTARLYADDGTVWAVAGKPVQSTADITASAQEPPEASPSEPGAAQEPPR</sequence>
<evidence type="ECO:0000313" key="3">
    <source>
        <dbReference type="EMBL" id="MBC2866632.1"/>
    </source>
</evidence>
<dbReference type="AlphaFoldDB" id="A0A7X1LRH5"/>
<evidence type="ECO:0000256" key="1">
    <source>
        <dbReference type="SAM" id="MobiDB-lite"/>
    </source>
</evidence>
<keyword evidence="4" id="KW-1185">Reference proteome</keyword>
<feature type="chain" id="PRO_5038909656" description="Nuclear transport factor 2 family protein" evidence="2">
    <location>
        <begin position="23"/>
        <end position="186"/>
    </location>
</feature>
<accession>A0A7X1LRH5</accession>
<evidence type="ECO:0000256" key="2">
    <source>
        <dbReference type="SAM" id="SignalP"/>
    </source>
</evidence>
<gene>
    <name evidence="3" type="ORF">H1R13_17080</name>
</gene>
<comment type="caution">
    <text evidence="3">The sequence shown here is derived from an EMBL/GenBank/DDBJ whole genome shotgun (WGS) entry which is preliminary data.</text>
</comment>
<name>A0A7X1LRH5_9ACTN</name>
<evidence type="ECO:0008006" key="5">
    <source>
        <dbReference type="Google" id="ProtNLM"/>
    </source>
</evidence>
<organism evidence="3 4">
    <name type="scientific">Streptomyces mexicanus</name>
    <dbReference type="NCBI Taxonomy" id="178566"/>
    <lineage>
        <taxon>Bacteria</taxon>
        <taxon>Bacillati</taxon>
        <taxon>Actinomycetota</taxon>
        <taxon>Actinomycetes</taxon>
        <taxon>Kitasatosporales</taxon>
        <taxon>Streptomycetaceae</taxon>
        <taxon>Streptomyces</taxon>
    </lineage>
</organism>
<protein>
    <recommendedName>
        <fullName evidence="5">Nuclear transport factor 2 family protein</fullName>
    </recommendedName>
</protein>
<dbReference type="OrthoDB" id="6717945at2"/>
<evidence type="ECO:0000313" key="4">
    <source>
        <dbReference type="Proteomes" id="UP000517694"/>
    </source>
</evidence>
<feature type="compositionally biased region" description="Low complexity" evidence="1">
    <location>
        <begin position="165"/>
        <end position="186"/>
    </location>
</feature>
<feature type="region of interest" description="Disordered" evidence="1">
    <location>
        <begin position="160"/>
        <end position="186"/>
    </location>
</feature>
<dbReference type="Proteomes" id="UP000517694">
    <property type="component" value="Unassembled WGS sequence"/>
</dbReference>
<proteinExistence type="predicted"/>
<keyword evidence="2" id="KW-0732">Signal</keyword>
<dbReference type="EMBL" id="JACMHY010000006">
    <property type="protein sequence ID" value="MBC2866632.1"/>
    <property type="molecule type" value="Genomic_DNA"/>
</dbReference>
<dbReference type="RefSeq" id="WP_159663968.1">
    <property type="nucleotide sequence ID" value="NZ_JACMHY010000006.1"/>
</dbReference>
<feature type="signal peptide" evidence="2">
    <location>
        <begin position="1"/>
        <end position="22"/>
    </location>
</feature>